<name>A0A086ZHH3_9BIFI</name>
<evidence type="ECO:0000313" key="3">
    <source>
        <dbReference type="Proteomes" id="UP000029096"/>
    </source>
</evidence>
<dbReference type="RefSeq" id="WP_156097526.1">
    <property type="nucleotide sequence ID" value="NZ_JDUS01000018.1"/>
</dbReference>
<protein>
    <submittedName>
        <fullName evidence="2">Uncharacterized protein</fullName>
    </submittedName>
</protein>
<keyword evidence="1" id="KW-1133">Transmembrane helix</keyword>
<comment type="caution">
    <text evidence="2">The sequence shown here is derived from an EMBL/GenBank/DDBJ whole genome shotgun (WGS) entry which is preliminary data.</text>
</comment>
<evidence type="ECO:0000256" key="1">
    <source>
        <dbReference type="SAM" id="Phobius"/>
    </source>
</evidence>
<sequence>MPNDRKGSDEPEIIQAITALVVVPAANADNAVVDVLLTIVVGCGLVVIWRWRRR</sequence>
<accession>A0A086ZHH3</accession>
<dbReference type="AlphaFoldDB" id="A0A086ZHH3"/>
<gene>
    <name evidence="2" type="ORF">BBOH_0780</name>
</gene>
<keyword evidence="1" id="KW-0472">Membrane</keyword>
<keyword evidence="3" id="KW-1185">Reference proteome</keyword>
<keyword evidence="1" id="KW-0812">Transmembrane</keyword>
<evidence type="ECO:0000313" key="2">
    <source>
        <dbReference type="EMBL" id="KFI45973.1"/>
    </source>
</evidence>
<feature type="transmembrane region" description="Helical" evidence="1">
    <location>
        <begin position="31"/>
        <end position="51"/>
    </location>
</feature>
<organism evidence="2 3">
    <name type="scientific">Bifidobacterium bohemicum DSM 22767</name>
    <dbReference type="NCBI Taxonomy" id="1437606"/>
    <lineage>
        <taxon>Bacteria</taxon>
        <taxon>Bacillati</taxon>
        <taxon>Actinomycetota</taxon>
        <taxon>Actinomycetes</taxon>
        <taxon>Bifidobacteriales</taxon>
        <taxon>Bifidobacteriaceae</taxon>
        <taxon>Bifidobacterium</taxon>
    </lineage>
</organism>
<dbReference type="EMBL" id="JGYP01000002">
    <property type="protein sequence ID" value="KFI45973.1"/>
    <property type="molecule type" value="Genomic_DNA"/>
</dbReference>
<proteinExistence type="predicted"/>
<reference evidence="2 3" key="1">
    <citation type="submission" date="2014-03" db="EMBL/GenBank/DDBJ databases">
        <title>Genomics of Bifidobacteria.</title>
        <authorList>
            <person name="Ventura M."/>
            <person name="Milani C."/>
            <person name="Lugli G.A."/>
        </authorList>
    </citation>
    <scope>NUCLEOTIDE SEQUENCE [LARGE SCALE GENOMIC DNA]</scope>
    <source>
        <strain evidence="2 3">DSM 22767</strain>
    </source>
</reference>
<dbReference type="Proteomes" id="UP000029096">
    <property type="component" value="Unassembled WGS sequence"/>
</dbReference>